<keyword evidence="2 5" id="KW-0689">Ribosomal protein</keyword>
<dbReference type="PANTHER" id="PTHR12534">
    <property type="entry name" value="30S RIBOSOMAL PROTEIN S2 PROKARYOTIC AND ORGANELLAR"/>
    <property type="match status" value="1"/>
</dbReference>
<dbReference type="AlphaFoldDB" id="A0A844G818"/>
<dbReference type="NCBIfam" id="TIGR01011">
    <property type="entry name" value="rpsB_bact"/>
    <property type="match status" value="1"/>
</dbReference>
<proteinExistence type="inferred from homology"/>
<dbReference type="CDD" id="cd01425">
    <property type="entry name" value="RPS2"/>
    <property type="match status" value="1"/>
</dbReference>
<evidence type="ECO:0000256" key="4">
    <source>
        <dbReference type="ARBA" id="ARBA00035256"/>
    </source>
</evidence>
<evidence type="ECO:0000256" key="6">
    <source>
        <dbReference type="RuleBase" id="RU003631"/>
    </source>
</evidence>
<name>A0A844G818_9BACT</name>
<dbReference type="GO" id="GO:0003735">
    <property type="term" value="F:structural constituent of ribosome"/>
    <property type="evidence" value="ECO:0007669"/>
    <property type="project" value="InterPro"/>
</dbReference>
<feature type="region of interest" description="Disordered" evidence="7">
    <location>
        <begin position="234"/>
        <end position="290"/>
    </location>
</feature>
<dbReference type="InterPro" id="IPR001865">
    <property type="entry name" value="Ribosomal_uS2"/>
</dbReference>
<accession>A0A844G818</accession>
<dbReference type="InterPro" id="IPR018130">
    <property type="entry name" value="Ribosomal_uS2_CS"/>
</dbReference>
<evidence type="ECO:0000256" key="3">
    <source>
        <dbReference type="ARBA" id="ARBA00023274"/>
    </source>
</evidence>
<dbReference type="Gene3D" id="1.10.287.610">
    <property type="entry name" value="Helix hairpin bin"/>
    <property type="match status" value="1"/>
</dbReference>
<dbReference type="SUPFAM" id="SSF52313">
    <property type="entry name" value="Ribosomal protein S2"/>
    <property type="match status" value="1"/>
</dbReference>
<dbReference type="PRINTS" id="PR00395">
    <property type="entry name" value="RIBOSOMALS2"/>
</dbReference>
<feature type="compositionally biased region" description="Basic and acidic residues" evidence="7">
    <location>
        <begin position="268"/>
        <end position="290"/>
    </location>
</feature>
<comment type="similarity">
    <text evidence="1 5 6">Belongs to the universal ribosomal protein uS2 family.</text>
</comment>
<dbReference type="HAMAP" id="MF_00291_B">
    <property type="entry name" value="Ribosomal_uS2_B"/>
    <property type="match status" value="1"/>
</dbReference>
<reference evidence="8 9" key="1">
    <citation type="submission" date="2019-08" db="EMBL/GenBank/DDBJ databases">
        <title>In-depth cultivation of the pig gut microbiome towards novel bacterial diversity and tailored functional studies.</title>
        <authorList>
            <person name="Wylensek D."/>
            <person name="Hitch T.C.A."/>
            <person name="Clavel T."/>
        </authorList>
    </citation>
    <scope>NUCLEOTIDE SEQUENCE [LARGE SCALE GENOMIC DNA]</scope>
    <source>
        <strain evidence="8 9">BBE-744-WT-12</strain>
    </source>
</reference>
<evidence type="ECO:0000313" key="8">
    <source>
        <dbReference type="EMBL" id="MST99035.1"/>
    </source>
</evidence>
<evidence type="ECO:0000256" key="5">
    <source>
        <dbReference type="HAMAP-Rule" id="MF_00291"/>
    </source>
</evidence>
<comment type="caution">
    <text evidence="8">The sequence shown here is derived from an EMBL/GenBank/DDBJ whole genome shotgun (WGS) entry which is preliminary data.</text>
</comment>
<dbReference type="GO" id="GO:0006412">
    <property type="term" value="P:translation"/>
    <property type="evidence" value="ECO:0007669"/>
    <property type="project" value="UniProtKB-UniRule"/>
</dbReference>
<dbReference type="EMBL" id="VUNS01000028">
    <property type="protein sequence ID" value="MST99035.1"/>
    <property type="molecule type" value="Genomic_DNA"/>
</dbReference>
<dbReference type="GO" id="GO:0022627">
    <property type="term" value="C:cytosolic small ribosomal subunit"/>
    <property type="evidence" value="ECO:0007669"/>
    <property type="project" value="TreeGrafter"/>
</dbReference>
<organism evidence="8 9">
    <name type="scientific">Victivallis lenta</name>
    <dbReference type="NCBI Taxonomy" id="2606640"/>
    <lineage>
        <taxon>Bacteria</taxon>
        <taxon>Pseudomonadati</taxon>
        <taxon>Lentisphaerota</taxon>
        <taxon>Lentisphaeria</taxon>
        <taxon>Victivallales</taxon>
        <taxon>Victivallaceae</taxon>
        <taxon>Victivallis</taxon>
    </lineage>
</organism>
<dbReference type="InterPro" id="IPR023591">
    <property type="entry name" value="Ribosomal_uS2_flav_dom_sf"/>
</dbReference>
<sequence>MAKISINDLLEAGCHFGHQTRRWNPKMKEYVYGAKNGISIIDLTKTMYQIAAACNFLQRVVANGGDILFVGTKRQIRELVKNLAEETGMFHVSERWLGGTLTNNVTIRKSITKMADIDKMLESDSAKGMKKKEIAGLARRAEKLHRDLDGIAAMKRLPAALVVIDVCNELNAVREANKLNIPIVAIVDTNGDPSLVDYPVAANDDAVKSVQVITGLFSEAVKIAKEIHQKKVAEERDAAEAAKKLAQEKADDDEKADKESKPRRRAPRKDEAKEVKAEAKPAEKSEAKAE</sequence>
<dbReference type="Pfam" id="PF00318">
    <property type="entry name" value="Ribosomal_S2"/>
    <property type="match status" value="1"/>
</dbReference>
<dbReference type="RefSeq" id="WP_106052909.1">
    <property type="nucleotide sequence ID" value="NZ_CALXOB010000005.1"/>
</dbReference>
<protein>
    <recommendedName>
        <fullName evidence="4 5">Small ribosomal subunit protein uS2</fullName>
    </recommendedName>
</protein>
<evidence type="ECO:0000313" key="9">
    <source>
        <dbReference type="Proteomes" id="UP000435649"/>
    </source>
</evidence>
<feature type="compositionally biased region" description="Basic and acidic residues" evidence="7">
    <location>
        <begin position="234"/>
        <end position="249"/>
    </location>
</feature>
<keyword evidence="9" id="KW-1185">Reference proteome</keyword>
<dbReference type="PROSITE" id="PS00963">
    <property type="entry name" value="RIBOSOMAL_S2_2"/>
    <property type="match status" value="1"/>
</dbReference>
<evidence type="ECO:0000256" key="1">
    <source>
        <dbReference type="ARBA" id="ARBA00006242"/>
    </source>
</evidence>
<gene>
    <name evidence="5 8" type="primary">rpsB</name>
    <name evidence="8" type="ORF">FYJ85_18530</name>
</gene>
<dbReference type="InterPro" id="IPR005706">
    <property type="entry name" value="Ribosomal_uS2_bac/mit/plastid"/>
</dbReference>
<dbReference type="Gene3D" id="3.40.50.10490">
    <property type="entry name" value="Glucose-6-phosphate isomerase like protein, domain 1"/>
    <property type="match status" value="1"/>
</dbReference>
<evidence type="ECO:0000256" key="2">
    <source>
        <dbReference type="ARBA" id="ARBA00022980"/>
    </source>
</evidence>
<dbReference type="PANTHER" id="PTHR12534:SF0">
    <property type="entry name" value="SMALL RIBOSOMAL SUBUNIT PROTEIN US2M"/>
    <property type="match status" value="1"/>
</dbReference>
<evidence type="ECO:0000256" key="7">
    <source>
        <dbReference type="SAM" id="MobiDB-lite"/>
    </source>
</evidence>
<dbReference type="Proteomes" id="UP000435649">
    <property type="component" value="Unassembled WGS sequence"/>
</dbReference>
<keyword evidence="3 5" id="KW-0687">Ribonucleoprotein</keyword>